<dbReference type="InterPro" id="IPR036047">
    <property type="entry name" value="F-box-like_dom_sf"/>
</dbReference>
<dbReference type="OrthoDB" id="3174109at2759"/>
<organism evidence="1 2">
    <name type="scientific">Rhizoctonia solani</name>
    <dbReference type="NCBI Taxonomy" id="456999"/>
    <lineage>
        <taxon>Eukaryota</taxon>
        <taxon>Fungi</taxon>
        <taxon>Dikarya</taxon>
        <taxon>Basidiomycota</taxon>
        <taxon>Agaricomycotina</taxon>
        <taxon>Agaricomycetes</taxon>
        <taxon>Cantharellales</taxon>
        <taxon>Ceratobasidiaceae</taxon>
        <taxon>Rhizoctonia</taxon>
    </lineage>
</organism>
<dbReference type="SUPFAM" id="SSF81383">
    <property type="entry name" value="F-box domain"/>
    <property type="match status" value="1"/>
</dbReference>
<dbReference type="Proteomes" id="UP000663831">
    <property type="component" value="Unassembled WGS sequence"/>
</dbReference>
<comment type="caution">
    <text evidence="1">The sequence shown here is derived from an EMBL/GenBank/DDBJ whole genome shotgun (WGS) entry which is preliminary data.</text>
</comment>
<protein>
    <recommendedName>
        <fullName evidence="3">F-box domain-containing protein</fullName>
    </recommendedName>
</protein>
<sequence>MSSNTRLGDLPVETIASILILCDYRTILRFSATNKGYHRIVCDASNLQLKIELESHGLEIIKNKTNRLDKSTLRELGRRLLVQRSLRHSRHGSWLHVEDMDSDIEIYHYCICHDLYVGAYATVEDPDEPPYDSLLISSLWRNEDEQPLYLNCGTRFSDFVVDPLQKLVVLVKTPYDSLNFAQFDFRSVEDGQPHSLARLPIISIHLGDPTSDLEDVASFINTQTQVANNLLVVGCHWPDTDNRLYEIVIFDWISGVLLGRIYSQTTLTASFVLLDKDYLAVYSATSGSLSKHPDVIALQVYHIPTITPSSSDKNGHFKIASHTSLAPTLILEFPRVQDSLIIGRESLMSADPGVGRVVFDTLITCVCLRVTTLDVRLSLSNPNRYSGIDGLDSQETHFAYYRIYVSTCHIFELLDQQGPGPVTLNWDQWGTRATRWFNGEYRRSPIVGPLCIQWKTVGRRYQKLSSVEFNPLSINAYFTPFPSKSHQNEVASLPNHRQSIHEYRPLAPSTRTVSQEGPSEVEEVRVEMFGTNHKSVFHAGFKEPVESCLPYRVTTQRDRLDAYRTWLIQGQQLMGRSHTVGPLIVYDIY</sequence>
<evidence type="ECO:0000313" key="2">
    <source>
        <dbReference type="Proteomes" id="UP000663831"/>
    </source>
</evidence>
<proteinExistence type="predicted"/>
<accession>A0A8H3GR66</accession>
<dbReference type="EMBL" id="CAJMWV010002382">
    <property type="protein sequence ID" value="CAE6461283.1"/>
    <property type="molecule type" value="Genomic_DNA"/>
</dbReference>
<reference evidence="1" key="1">
    <citation type="submission" date="2021-01" db="EMBL/GenBank/DDBJ databases">
        <authorList>
            <person name="Kaushik A."/>
        </authorList>
    </citation>
    <scope>NUCLEOTIDE SEQUENCE</scope>
    <source>
        <strain evidence="1">AG3-1AP</strain>
    </source>
</reference>
<dbReference type="CDD" id="cd09917">
    <property type="entry name" value="F-box_SF"/>
    <property type="match status" value="1"/>
</dbReference>
<dbReference type="AlphaFoldDB" id="A0A8H3GR66"/>
<gene>
    <name evidence="1" type="ORF">RDB_LOCUS76637</name>
</gene>
<evidence type="ECO:0008006" key="3">
    <source>
        <dbReference type="Google" id="ProtNLM"/>
    </source>
</evidence>
<name>A0A8H3GR66_9AGAM</name>
<evidence type="ECO:0000313" key="1">
    <source>
        <dbReference type="EMBL" id="CAE6461283.1"/>
    </source>
</evidence>